<dbReference type="SUPFAM" id="SSF49899">
    <property type="entry name" value="Concanavalin A-like lectins/glucanases"/>
    <property type="match status" value="1"/>
</dbReference>
<dbReference type="PATRIC" id="fig|1166018.3.peg.4104"/>
<dbReference type="InterPro" id="IPR051795">
    <property type="entry name" value="Glycosyl_Hydrlase_43"/>
</dbReference>
<dbReference type="InterPro" id="IPR023296">
    <property type="entry name" value="Glyco_hydro_beta-prop_sf"/>
</dbReference>
<protein>
    <submittedName>
        <fullName evidence="8">Xylan 1,4-beta-xylosidase</fullName>
        <ecNumber evidence="8">3.2.1.37</ecNumber>
    </submittedName>
</protein>
<evidence type="ECO:0000313" key="9">
    <source>
        <dbReference type="Proteomes" id="UP000011058"/>
    </source>
</evidence>
<dbReference type="InterPro" id="IPR013320">
    <property type="entry name" value="ConA-like_dom_sf"/>
</dbReference>
<evidence type="ECO:0000256" key="6">
    <source>
        <dbReference type="RuleBase" id="RU361187"/>
    </source>
</evidence>
<dbReference type="SUPFAM" id="SSF75005">
    <property type="entry name" value="Arabinanase/levansucrase/invertase"/>
    <property type="match status" value="1"/>
</dbReference>
<sequence>MTWPRSRVKYTRCWRSNRPKTATKLTYLTKTPMRNRLFTALFATLSQLLVHTSFAQTTLTNPVLTGFYPDPSIVRVGPDYYSVHSTFSYFPGLPIMHSRDLKNWKQIGNVINRPSQMEFMGERMTRGLFAPAIAYYKGTYYVTCTDIDHDGNFVVTAKNPAGPYSNPVKIPQVKGIDPSIYFDEETDKAYIIYNSDAPDRKPLYSGHRTIQMYEFDYKKLTVVGEEKQLVNGGVDLSKKPVWIEGPHILKHNGWYILYAAEGGTSVNHSQVALRSKDVWGPYVPFEGNPVLTQRNLPADRPNPITSAGHAQFIEGPDGNWYSIFLAVRPYEGDYYNTGREMFIAPMTWVNDWPMIEHGEKAIEYQYKTNIKEVKQKGALPQSGNFGYTMTFDKGLDLSMLFLRTVDSSSFKTSKANGLTLTLKPETISEAGNPSFVGKRQQHLYSTAETELSFSPKSDNEKAGLVIFQDERHFYFAAKSKKEGKDVIQLFKSKDKMLELVTEVPLNSSAAKVNFKIQSEGPLYSFYYSTDGKNWTLLKDQVDGKFLSTKAANSFIGCVYGLYATSSGEKSANSASFKYLTYKGDDPMYKK</sequence>
<dbReference type="EC" id="3.2.1.37" evidence="8"/>
<dbReference type="Gene3D" id="2.115.10.20">
    <property type="entry name" value="Glycosyl hydrolase domain, family 43"/>
    <property type="match status" value="1"/>
</dbReference>
<dbReference type="CDD" id="cd18617">
    <property type="entry name" value="GH43_XynB-like"/>
    <property type="match status" value="1"/>
</dbReference>
<dbReference type="Proteomes" id="UP000011058">
    <property type="component" value="Chromosome"/>
</dbReference>
<feature type="active site" description="Proton acceptor" evidence="4">
    <location>
        <position position="70"/>
    </location>
</feature>
<dbReference type="PANTHER" id="PTHR42812">
    <property type="entry name" value="BETA-XYLOSIDASE"/>
    <property type="match status" value="1"/>
</dbReference>
<organism evidence="8 9">
    <name type="scientific">Fibrella aestuarina BUZ 2</name>
    <dbReference type="NCBI Taxonomy" id="1166018"/>
    <lineage>
        <taxon>Bacteria</taxon>
        <taxon>Pseudomonadati</taxon>
        <taxon>Bacteroidota</taxon>
        <taxon>Cytophagia</taxon>
        <taxon>Cytophagales</taxon>
        <taxon>Spirosomataceae</taxon>
        <taxon>Fibrella</taxon>
    </lineage>
</organism>
<dbReference type="GO" id="GO:0005975">
    <property type="term" value="P:carbohydrate metabolic process"/>
    <property type="evidence" value="ECO:0007669"/>
    <property type="project" value="InterPro"/>
</dbReference>
<reference evidence="8 9" key="1">
    <citation type="journal article" date="2012" name="J. Bacteriol.">
        <title>Genome Sequence of Fibrella aestuarina BUZ 2T, a Filamentous Marine Bacterium.</title>
        <authorList>
            <person name="Filippini M."/>
            <person name="Qi W."/>
            <person name="Blom J."/>
            <person name="Goesmann A."/>
            <person name="Smits T.H."/>
            <person name="Bagheri H.C."/>
        </authorList>
    </citation>
    <scope>NUCLEOTIDE SEQUENCE [LARGE SCALE GENOMIC DNA]</scope>
    <source>
        <strain evidence="9">BUZ 2T</strain>
    </source>
</reference>
<proteinExistence type="inferred from homology"/>
<dbReference type="InterPro" id="IPR006710">
    <property type="entry name" value="Glyco_hydro_43"/>
</dbReference>
<feature type="site" description="Important for catalytic activity, responsible for pKa modulation of the active site Glu and correct orientation of both the proton donor and substrate" evidence="5">
    <location>
        <position position="177"/>
    </location>
</feature>
<dbReference type="KEGG" id="fae:FAES_2344"/>
<dbReference type="STRING" id="1166018.FAES_2344"/>
<evidence type="ECO:0000256" key="2">
    <source>
        <dbReference type="ARBA" id="ARBA00022801"/>
    </source>
</evidence>
<evidence type="ECO:0000259" key="7">
    <source>
        <dbReference type="Pfam" id="PF17851"/>
    </source>
</evidence>
<gene>
    <name evidence="8" type="ORF">FAES_2344</name>
</gene>
<dbReference type="Pfam" id="PF04616">
    <property type="entry name" value="Glyco_hydro_43"/>
    <property type="match status" value="1"/>
</dbReference>
<keyword evidence="3 6" id="KW-0326">Glycosidase</keyword>
<feature type="active site" description="Proton donor" evidence="4">
    <location>
        <position position="244"/>
    </location>
</feature>
<dbReference type="PANTHER" id="PTHR42812:SF12">
    <property type="entry name" value="BETA-XYLOSIDASE-RELATED"/>
    <property type="match status" value="1"/>
</dbReference>
<keyword evidence="9" id="KW-1185">Reference proteome</keyword>
<dbReference type="EMBL" id="HE796683">
    <property type="protein sequence ID" value="CCH00353.1"/>
    <property type="molecule type" value="Genomic_DNA"/>
</dbReference>
<dbReference type="HOGENOM" id="CLU_016508_2_2_10"/>
<evidence type="ECO:0000256" key="1">
    <source>
        <dbReference type="ARBA" id="ARBA00009865"/>
    </source>
</evidence>
<evidence type="ECO:0000313" key="8">
    <source>
        <dbReference type="EMBL" id="CCH00353.1"/>
    </source>
</evidence>
<dbReference type="InterPro" id="IPR041542">
    <property type="entry name" value="GH43_C2"/>
</dbReference>
<evidence type="ECO:0000256" key="3">
    <source>
        <dbReference type="ARBA" id="ARBA00023295"/>
    </source>
</evidence>
<comment type="similarity">
    <text evidence="1 6">Belongs to the glycosyl hydrolase 43 family.</text>
</comment>
<accession>I0K8A0</accession>
<feature type="domain" description="Beta-xylosidase C-terminal Concanavalin A-like" evidence="7">
    <location>
        <begin position="391"/>
        <end position="582"/>
    </location>
</feature>
<evidence type="ECO:0000256" key="4">
    <source>
        <dbReference type="PIRSR" id="PIRSR606710-1"/>
    </source>
</evidence>
<name>I0K8A0_9BACT</name>
<dbReference type="GO" id="GO:0009044">
    <property type="term" value="F:xylan 1,4-beta-xylosidase activity"/>
    <property type="evidence" value="ECO:0007669"/>
    <property type="project" value="UniProtKB-EC"/>
</dbReference>
<evidence type="ECO:0000256" key="5">
    <source>
        <dbReference type="PIRSR" id="PIRSR606710-2"/>
    </source>
</evidence>
<dbReference type="Gene3D" id="2.60.120.200">
    <property type="match status" value="1"/>
</dbReference>
<keyword evidence="2 6" id="KW-0378">Hydrolase</keyword>
<dbReference type="eggNOG" id="COG3507">
    <property type="taxonomic scope" value="Bacteria"/>
</dbReference>
<dbReference type="AlphaFoldDB" id="I0K8A0"/>
<dbReference type="Pfam" id="PF17851">
    <property type="entry name" value="GH43_C2"/>
    <property type="match status" value="1"/>
</dbReference>